<organism evidence="1 2">
    <name type="scientific">Diceros bicornis minor</name>
    <name type="common">South-central black rhinoceros</name>
    <dbReference type="NCBI Taxonomy" id="77932"/>
    <lineage>
        <taxon>Eukaryota</taxon>
        <taxon>Metazoa</taxon>
        <taxon>Chordata</taxon>
        <taxon>Craniata</taxon>
        <taxon>Vertebrata</taxon>
        <taxon>Euteleostomi</taxon>
        <taxon>Mammalia</taxon>
        <taxon>Eutheria</taxon>
        <taxon>Laurasiatheria</taxon>
        <taxon>Perissodactyla</taxon>
        <taxon>Rhinocerotidae</taxon>
        <taxon>Diceros</taxon>
    </lineage>
</organism>
<accession>A0A7J7F3L3</accession>
<proteinExistence type="predicted"/>
<dbReference type="AlphaFoldDB" id="A0A7J7F3L3"/>
<sequence length="121" mass="14297">MDARRPHLAPARWTLRWPWEPDCWKTAHRALDSRVGRPEHNRPFTACLSLSVSLFSVLMSFTHFLFKEKKSNCLVAYIFSEEFWGVLWQNSYSEMDKENCGVFISFLIKKGKRKCILEPEI</sequence>
<dbReference type="EMBL" id="JACDTQ010001397">
    <property type="protein sequence ID" value="KAF5922639.1"/>
    <property type="molecule type" value="Genomic_DNA"/>
</dbReference>
<evidence type="ECO:0000313" key="1">
    <source>
        <dbReference type="EMBL" id="KAF5922639.1"/>
    </source>
</evidence>
<comment type="caution">
    <text evidence="1">The sequence shown here is derived from an EMBL/GenBank/DDBJ whole genome shotgun (WGS) entry which is preliminary data.</text>
</comment>
<protein>
    <submittedName>
        <fullName evidence="1">Uncharacterized protein</fullName>
    </submittedName>
</protein>
<evidence type="ECO:0000313" key="2">
    <source>
        <dbReference type="Proteomes" id="UP000551758"/>
    </source>
</evidence>
<gene>
    <name evidence="1" type="ORF">HPG69_018367</name>
</gene>
<name>A0A7J7F3L3_DICBM</name>
<dbReference type="Proteomes" id="UP000551758">
    <property type="component" value="Unassembled WGS sequence"/>
</dbReference>
<keyword evidence="2" id="KW-1185">Reference proteome</keyword>
<reference evidence="1 2" key="1">
    <citation type="journal article" date="2020" name="Mol. Biol. Evol.">
        <title>Interspecific Gene Flow and the Evolution of Specialization in Black and White Rhinoceros.</title>
        <authorList>
            <person name="Moodley Y."/>
            <person name="Westbury M.V."/>
            <person name="Russo I.M."/>
            <person name="Gopalakrishnan S."/>
            <person name="Rakotoarivelo A."/>
            <person name="Olsen R.A."/>
            <person name="Prost S."/>
            <person name="Tunstall T."/>
            <person name="Ryder O.A."/>
            <person name="Dalen L."/>
            <person name="Bruford M.W."/>
        </authorList>
    </citation>
    <scope>NUCLEOTIDE SEQUENCE [LARGE SCALE GENOMIC DNA]</scope>
    <source>
        <strain evidence="1">SBR-YM</strain>
        <tissue evidence="1">Skin</tissue>
    </source>
</reference>